<evidence type="ECO:0000313" key="1">
    <source>
        <dbReference type="EMBL" id="RMD04933.1"/>
    </source>
</evidence>
<dbReference type="InterPro" id="IPR018540">
    <property type="entry name" value="Spo0E-like"/>
</dbReference>
<dbReference type="InterPro" id="IPR036638">
    <property type="entry name" value="HLH_DNA-bd_sf"/>
</dbReference>
<protein>
    <submittedName>
        <fullName evidence="1">Aspartyl-phosphate phosphatase Spo0E family protein</fullName>
    </submittedName>
</protein>
<comment type="caution">
    <text evidence="1">The sequence shown here is derived from an EMBL/GenBank/DDBJ whole genome shotgun (WGS) entry which is preliminary data.</text>
</comment>
<dbReference type="Proteomes" id="UP000277999">
    <property type="component" value="Unassembled WGS sequence"/>
</dbReference>
<dbReference type="GO" id="GO:0043937">
    <property type="term" value="P:regulation of sporulation"/>
    <property type="evidence" value="ECO:0007669"/>
    <property type="project" value="InterPro"/>
</dbReference>
<sequence>MENKENYLRKKLDSYAYNYGTLDQRTLKISQELDKFMVEDMKKEMKRILCKGFN</sequence>
<name>A0A3M0T2S3_9CLOT</name>
<gene>
    <name evidence="1" type="ORF">D9O40_00870</name>
</gene>
<evidence type="ECO:0000313" key="2">
    <source>
        <dbReference type="Proteomes" id="UP000277999"/>
    </source>
</evidence>
<organism evidence="1 2">
    <name type="scientific">Clostridium autoethanogenum</name>
    <dbReference type="NCBI Taxonomy" id="84023"/>
    <lineage>
        <taxon>Bacteria</taxon>
        <taxon>Bacillati</taxon>
        <taxon>Bacillota</taxon>
        <taxon>Clostridia</taxon>
        <taxon>Eubacteriales</taxon>
        <taxon>Clostridiaceae</taxon>
        <taxon>Clostridium</taxon>
    </lineage>
</organism>
<dbReference type="Pfam" id="PF09388">
    <property type="entry name" value="SpoOE-like"/>
    <property type="match status" value="1"/>
</dbReference>
<dbReference type="Gene3D" id="4.10.280.10">
    <property type="entry name" value="Helix-loop-helix DNA-binding domain"/>
    <property type="match status" value="1"/>
</dbReference>
<dbReference type="SUPFAM" id="SSF140500">
    <property type="entry name" value="BAS1536-like"/>
    <property type="match status" value="1"/>
</dbReference>
<proteinExistence type="predicted"/>
<dbReference type="EMBL" id="RFAQ01000001">
    <property type="protein sequence ID" value="RMD04933.1"/>
    <property type="molecule type" value="Genomic_DNA"/>
</dbReference>
<accession>A0A3M0T2S3</accession>
<dbReference type="GO" id="GO:0046983">
    <property type="term" value="F:protein dimerization activity"/>
    <property type="evidence" value="ECO:0007669"/>
    <property type="project" value="InterPro"/>
</dbReference>
<reference evidence="1 2" key="1">
    <citation type="submission" date="2018-10" db="EMBL/GenBank/DDBJ databases">
        <title>Genome-centric metagenomics revealed C2 chemical producing, CO utilizing Clostridium with novel acetogenic gene cluster.</title>
        <authorList>
            <person name="Kang H."/>
            <person name="Park B."/>
            <person name="Choi I.G."/>
            <person name="Chang I.S."/>
        </authorList>
    </citation>
    <scope>NUCLEOTIDE SEQUENCE [LARGE SCALE GENOMIC DNA]</scope>
    <source>
        <strain evidence="1 2">H21-9</strain>
    </source>
</reference>
<dbReference type="InterPro" id="IPR037208">
    <property type="entry name" value="Spo0E-like_sf"/>
</dbReference>
<dbReference type="AlphaFoldDB" id="A0A3M0T2S3"/>